<evidence type="ECO:0000256" key="1">
    <source>
        <dbReference type="SAM" id="MobiDB-lite"/>
    </source>
</evidence>
<feature type="chain" id="PRO_5047034620" evidence="2">
    <location>
        <begin position="19"/>
        <end position="484"/>
    </location>
</feature>
<evidence type="ECO:0000313" key="4">
    <source>
        <dbReference type="Proteomes" id="UP000662818"/>
    </source>
</evidence>
<dbReference type="SUPFAM" id="SSF50956">
    <property type="entry name" value="Thermostable phytase (3-phytase)"/>
    <property type="match status" value="1"/>
</dbReference>
<dbReference type="PROSITE" id="PS51257">
    <property type="entry name" value="PROKAR_LIPOPROTEIN"/>
    <property type="match status" value="1"/>
</dbReference>
<accession>A0ABX7PM48</accession>
<feature type="signal peptide" evidence="2">
    <location>
        <begin position="1"/>
        <end position="18"/>
    </location>
</feature>
<sequence>MRRLGSAATALLSVLALAAGCSLAREDDDRPEVGESPVGGAQEDEPTGAVAGELRLAHAAEPQLFRAGGGLALLAVQTSDEGVTGPVVTASYDDGRWSAPEPLSTLGAQASPPHAALNDDGAGAAVWTEQEAGDDGLEASPPVVARVRGADGAWSRREVLDGFAYVEDVQVNARGDVAVYGYPDDGPRRVALHPAGGRWSYSDLEWYDAVSIALDEDGGVHAALTGTERGGGGAVRTQYLPPGGEWTAPEPVETDPAATEAARIVVLPGGGEVLVVGTISPNWQSTLDTQLYWATALQVLARDSRDVPFEETWEKDGATRAQATVHGNSVEIAWLQEADGKEADGAEGPVTVPTKEVLTVAVPGEPEEELAEAPVEHTADDVRGTMEFATGSGCREARAVVWRPVGVEDAPGELNAQVTTGGSSSGAAWSTTGDPVVYGLQGALACAGGDEAWVARVDDAQQAGSADQETLRLTDATVVVAPLD</sequence>
<dbReference type="RefSeq" id="WP_207006138.1">
    <property type="nucleotide sequence ID" value="NZ_CP022295.1"/>
</dbReference>
<keyword evidence="2" id="KW-0732">Signal</keyword>
<protein>
    <submittedName>
        <fullName evidence="3">Uncharacterized protein</fullName>
    </submittedName>
</protein>
<organism evidence="3 4">
    <name type="scientific">Nocardioides aromaticivorans</name>
    <dbReference type="NCBI Taxonomy" id="200618"/>
    <lineage>
        <taxon>Bacteria</taxon>
        <taxon>Bacillati</taxon>
        <taxon>Actinomycetota</taxon>
        <taxon>Actinomycetes</taxon>
        <taxon>Propionibacteriales</taxon>
        <taxon>Nocardioidaceae</taxon>
        <taxon>Nocardioides</taxon>
    </lineage>
</organism>
<keyword evidence="4" id="KW-1185">Reference proteome</keyword>
<evidence type="ECO:0000313" key="3">
    <source>
        <dbReference type="EMBL" id="QSR27033.1"/>
    </source>
</evidence>
<dbReference type="Proteomes" id="UP000662818">
    <property type="component" value="Chromosome"/>
</dbReference>
<proteinExistence type="predicted"/>
<feature type="region of interest" description="Disordered" evidence="1">
    <location>
        <begin position="26"/>
        <end position="46"/>
    </location>
</feature>
<dbReference type="EMBL" id="CP022295">
    <property type="protein sequence ID" value="QSR27033.1"/>
    <property type="molecule type" value="Genomic_DNA"/>
</dbReference>
<gene>
    <name evidence="3" type="ORF">CFH99_15495</name>
</gene>
<name>A0ABX7PM48_9ACTN</name>
<reference evidence="3 4" key="1">
    <citation type="submission" date="2017-06" db="EMBL/GenBank/DDBJ databases">
        <title>Complete Genome Sequence of the Soil Carbazole-Degrading Bacterium Nocardioides aromaticivorans IC177.</title>
        <authorList>
            <person name="Vejarano F."/>
            <person name="Suzuki-Minakuchi C."/>
            <person name="Ohtsubo Y."/>
            <person name="Tsuda M."/>
            <person name="Okada K."/>
            <person name="Nojiri H."/>
        </authorList>
    </citation>
    <scope>NUCLEOTIDE SEQUENCE [LARGE SCALE GENOMIC DNA]</scope>
    <source>
        <strain evidence="3 4">IC177</strain>
    </source>
</reference>
<evidence type="ECO:0000256" key="2">
    <source>
        <dbReference type="SAM" id="SignalP"/>
    </source>
</evidence>